<evidence type="ECO:0000256" key="1">
    <source>
        <dbReference type="SAM" id="MobiDB-lite"/>
    </source>
</evidence>
<feature type="region of interest" description="Disordered" evidence="1">
    <location>
        <begin position="293"/>
        <end position="336"/>
    </location>
</feature>
<evidence type="ECO:0000313" key="2">
    <source>
        <dbReference type="EMBL" id="EEQ30297.1"/>
    </source>
</evidence>
<proteinExistence type="predicted"/>
<evidence type="ECO:0000313" key="3">
    <source>
        <dbReference type="Proteomes" id="UP000002035"/>
    </source>
</evidence>
<feature type="compositionally biased region" description="Polar residues" evidence="1">
    <location>
        <begin position="399"/>
        <end position="411"/>
    </location>
</feature>
<sequence length="1106" mass="121957">MTIIVRSEKLDNLVPSAKKMKKLQNRQSRASTSWTKDISAKLETKVQSKIRGSKEISSTMATNAARPSTATSLRPRVPPLPPYSPLGGLQELFKDVGGIFGPQRDLEDEEDGEADIASPVTFTSRSYAATMGDSVDERLCDDDSTFCQSPATVTTIETGFGSCMHISHRAAREHTPDVGASAIPPLSGNKFIKKQTIPLTLDSNNHSSPDPRSPTSVTCCSATTCTSIYPWSSVSCAGEETPRNLSPKLTVNGPISLLGSVDAMISNDEFRPVNPGATTLKRRLTIRESKMKALPPYPPLPETVAAQSQETEQSLVKRSKKTTRSSYSPNALCLPQRPQESDFEMLNNTFRQSNCNSLFPSLEKAAEDLEAHLLTIPSTRGTQPNSRSPSPSPFKAVSDSESQLEATTPETQNDKSPKMDLARSSLDRLRESIASKQKVPLSRTKNQKCAHSGLKSKWTRLSTFSKRGALGKPKLHLDLPPLKLPPMQKSSPIEKLDFGLNVVLDLPAGFAELDAQPSPREENNAAKTNKSAPKPLTDNIILQILKNVGYFDDLFNLAISSRSFYQVFKQHELALLRNTLSLMSLPAWELREMSPPWDDDGVSRLGVSVKDEPIPEYTPRLYLQHYSRDLYAMVALKSMILVHCESFLRVETSRALAGLDEQRSAEMDDAFWRVWTFCSLFGCGKGREGDIEAQVDWLRGGILAESDTKPSASIFSPMPFISNLLLDPPQGFAKGNNGGLTAEQLCDMSEIWTCLVNLLSVFHGKCKEARKYGVFDNKDVTPSDVAQEEALLENWTRYLLTLGPSVVLALISFAPSTPVEQKFARAKSLGWTRWEAPMKSENEPARQFFKEAVSRVCRDLPSRPISLSSSNQSSLSIRISPQSSRSNRSSQSSIGSLNSARRQRQAGFAAELRKRKVSLDTGLGIANAIPDCDERPTPISEVVINKFISSESGTPYLHPNPRIPASSTSSPRKHTSSPSLFSSRPTPSPTFPPVEEKISQGRQPMPSTSRLALYHSNCQGPVVPDPADLALQKMVYELGFNEEDAKWALKRTDTGEAVDINAAVHLLLVKSCKINPSSVEMGLRQRESNIPQTRSYEVYRPTWRWA</sequence>
<dbReference type="CDD" id="cd14270">
    <property type="entry name" value="UBA"/>
    <property type="match status" value="1"/>
</dbReference>
<dbReference type="EMBL" id="DS995703">
    <property type="protein sequence ID" value="EEQ30297.1"/>
    <property type="molecule type" value="Genomic_DNA"/>
</dbReference>
<feature type="region of interest" description="Disordered" evidence="1">
    <location>
        <begin position="376"/>
        <end position="420"/>
    </location>
</feature>
<feature type="compositionally biased region" description="Polar residues" evidence="1">
    <location>
        <begin position="57"/>
        <end position="71"/>
    </location>
</feature>
<dbReference type="HOGENOM" id="CLU_004891_0_0_1"/>
<dbReference type="Proteomes" id="UP000002035">
    <property type="component" value="Unassembled WGS sequence"/>
</dbReference>
<feature type="compositionally biased region" description="Polar residues" evidence="1">
    <location>
        <begin position="376"/>
        <end position="389"/>
    </location>
</feature>
<feature type="compositionally biased region" description="Low complexity" evidence="1">
    <location>
        <begin position="864"/>
        <end position="899"/>
    </location>
</feature>
<gene>
    <name evidence="2" type="ORF">MCYG_03116</name>
</gene>
<feature type="region of interest" description="Disordered" evidence="1">
    <location>
        <begin position="864"/>
        <end position="902"/>
    </location>
</feature>
<reference evidence="3" key="1">
    <citation type="journal article" date="2012" name="MBio">
        <title>Comparative genome analysis of Trichophyton rubrum and related dermatophytes reveals candidate genes involved in infection.</title>
        <authorList>
            <person name="Martinez D.A."/>
            <person name="Oliver B.G."/>
            <person name="Graeser Y."/>
            <person name="Goldberg J.M."/>
            <person name="Li W."/>
            <person name="Martinez-Rossi N.M."/>
            <person name="Monod M."/>
            <person name="Shelest E."/>
            <person name="Barton R.C."/>
            <person name="Birch E."/>
            <person name="Brakhage A.A."/>
            <person name="Chen Z."/>
            <person name="Gurr S.J."/>
            <person name="Heiman D."/>
            <person name="Heitman J."/>
            <person name="Kosti I."/>
            <person name="Rossi A."/>
            <person name="Saif S."/>
            <person name="Samalova M."/>
            <person name="Saunders C.W."/>
            <person name="Shea T."/>
            <person name="Summerbell R.C."/>
            <person name="Xu J."/>
            <person name="Young S."/>
            <person name="Zeng Q."/>
            <person name="Birren B.W."/>
            <person name="Cuomo C.A."/>
            <person name="White T.C."/>
        </authorList>
    </citation>
    <scope>NUCLEOTIDE SEQUENCE [LARGE SCALE GENOMIC DNA]</scope>
    <source>
        <strain evidence="3">ATCC MYA-4605 / CBS 113480</strain>
    </source>
</reference>
<keyword evidence="3" id="KW-1185">Reference proteome</keyword>
<accession>C5FKS5</accession>
<feature type="compositionally biased region" description="Polar residues" evidence="1">
    <location>
        <begin position="305"/>
        <end position="316"/>
    </location>
</feature>
<feature type="compositionally biased region" description="Low complexity" evidence="1">
    <location>
        <begin position="966"/>
        <end position="985"/>
    </location>
</feature>
<dbReference type="GeneID" id="9223697"/>
<protein>
    <submittedName>
        <fullName evidence="2">F-box domain-containing protein</fullName>
    </submittedName>
</protein>
<dbReference type="STRING" id="554155.C5FKS5"/>
<feature type="region of interest" description="Disordered" evidence="1">
    <location>
        <begin position="57"/>
        <end position="78"/>
    </location>
</feature>
<feature type="region of interest" description="Disordered" evidence="1">
    <location>
        <begin position="951"/>
        <end position="1007"/>
    </location>
</feature>
<dbReference type="OMA" id="MILVHCE"/>
<dbReference type="OrthoDB" id="5376710at2759"/>
<dbReference type="VEuPathDB" id="FungiDB:MCYG_03116"/>
<feature type="region of interest" description="Disordered" evidence="1">
    <location>
        <begin position="433"/>
        <end position="452"/>
    </location>
</feature>
<dbReference type="RefSeq" id="XP_002847610.1">
    <property type="nucleotide sequence ID" value="XM_002847564.1"/>
</dbReference>
<name>C5FKS5_ARTOC</name>
<dbReference type="eggNOG" id="ENOG502SFK0">
    <property type="taxonomic scope" value="Eukaryota"/>
</dbReference>
<dbReference type="AlphaFoldDB" id="C5FKS5"/>
<organism evidence="2 3">
    <name type="scientific">Arthroderma otae (strain ATCC MYA-4605 / CBS 113480)</name>
    <name type="common">Microsporum canis</name>
    <dbReference type="NCBI Taxonomy" id="554155"/>
    <lineage>
        <taxon>Eukaryota</taxon>
        <taxon>Fungi</taxon>
        <taxon>Dikarya</taxon>
        <taxon>Ascomycota</taxon>
        <taxon>Pezizomycotina</taxon>
        <taxon>Eurotiomycetes</taxon>
        <taxon>Eurotiomycetidae</taxon>
        <taxon>Onygenales</taxon>
        <taxon>Arthrodermataceae</taxon>
        <taxon>Microsporum</taxon>
    </lineage>
</organism>